<keyword evidence="9" id="KW-1185">Reference proteome</keyword>
<feature type="domain" description="Malonyl-CoA:ACP transacylase (MAT)" evidence="7">
    <location>
        <begin position="5"/>
        <end position="297"/>
    </location>
</feature>
<dbReference type="RefSeq" id="WP_380288943.1">
    <property type="nucleotide sequence ID" value="NZ_JBHULY010000005.1"/>
</dbReference>
<comment type="caution">
    <text evidence="8">The sequence shown here is derived from an EMBL/GenBank/DDBJ whole genome shotgun (WGS) entry which is preliminary data.</text>
</comment>
<dbReference type="SMART" id="SM00827">
    <property type="entry name" value="PKS_AT"/>
    <property type="match status" value="1"/>
</dbReference>
<dbReference type="Pfam" id="PF00698">
    <property type="entry name" value="Acyl_transf_1"/>
    <property type="match status" value="1"/>
</dbReference>
<evidence type="ECO:0000256" key="1">
    <source>
        <dbReference type="ARBA" id="ARBA00013258"/>
    </source>
</evidence>
<dbReference type="PIRSF" id="PIRSF000446">
    <property type="entry name" value="Mct"/>
    <property type="match status" value="1"/>
</dbReference>
<dbReference type="Gene3D" id="3.40.366.10">
    <property type="entry name" value="Malonyl-Coenzyme A Acyl Carrier Protein, domain 2"/>
    <property type="match status" value="1"/>
</dbReference>
<evidence type="ECO:0000256" key="4">
    <source>
        <dbReference type="ARBA" id="ARBA00023315"/>
    </source>
</evidence>
<name>A0ABW5T8R9_9FLAO</name>
<evidence type="ECO:0000256" key="5">
    <source>
        <dbReference type="ARBA" id="ARBA00048462"/>
    </source>
</evidence>
<dbReference type="PANTHER" id="PTHR42681">
    <property type="entry name" value="MALONYL-COA-ACYL CARRIER PROTEIN TRANSACYLASE, MITOCHONDRIAL"/>
    <property type="match status" value="1"/>
</dbReference>
<sequence>MKAYVFPGQGAQFTGMGLDLYENSPEAQELFENANDILGFNITDIMFEGSAEDLKQTKVTQPAIFLHSVILAKTLGDSFQPDMVAGHSLGELSALVANGALTFEDGLKLVSTRAMTMQKACELQPSTMAAVLGLEDDIVEKVCAVTEGVVVAANYNCPGQLVISGEIDAINRACETLKEEGARRALVLPVGGAFHSPLMEPAREELAAAIENTTFSTPKCHIYQNVTASAVSDENEIKANLISQLTAPVRWTQSVQQMIADGATLFTEVGPGNVLQGLVKKINREAQTASATFETNA</sequence>
<dbReference type="SUPFAM" id="SSF52151">
    <property type="entry name" value="FabD/lysophospholipase-like"/>
    <property type="match status" value="1"/>
</dbReference>
<dbReference type="InterPro" id="IPR014043">
    <property type="entry name" value="Acyl_transferase_dom"/>
</dbReference>
<gene>
    <name evidence="8" type="primary">fabD</name>
    <name evidence="8" type="ORF">ACFSR8_03165</name>
</gene>
<evidence type="ECO:0000313" key="9">
    <source>
        <dbReference type="Proteomes" id="UP001597476"/>
    </source>
</evidence>
<dbReference type="InterPro" id="IPR050858">
    <property type="entry name" value="Mal-CoA-ACP_Trans/PKS_FabD"/>
</dbReference>
<keyword evidence="3 6" id="KW-0808">Transferase</keyword>
<dbReference type="InterPro" id="IPR016035">
    <property type="entry name" value="Acyl_Trfase/lysoPLipase"/>
</dbReference>
<dbReference type="EC" id="2.3.1.39" evidence="1 6"/>
<dbReference type="PANTHER" id="PTHR42681:SF1">
    <property type="entry name" value="MALONYL-COA-ACYL CARRIER PROTEIN TRANSACYLASE, MITOCHONDRIAL"/>
    <property type="match status" value="1"/>
</dbReference>
<dbReference type="NCBIfam" id="TIGR00128">
    <property type="entry name" value="fabD"/>
    <property type="match status" value="1"/>
</dbReference>
<comment type="similarity">
    <text evidence="6">Belongs to the fabD family.</text>
</comment>
<keyword evidence="4 6" id="KW-0012">Acyltransferase</keyword>
<dbReference type="InterPro" id="IPR004410">
    <property type="entry name" value="Malonyl_CoA-ACP_transAc_FabD"/>
</dbReference>
<dbReference type="SUPFAM" id="SSF55048">
    <property type="entry name" value="Probable ACP-binding domain of malonyl-CoA ACP transacylase"/>
    <property type="match status" value="1"/>
</dbReference>
<accession>A0ABW5T8R9</accession>
<comment type="catalytic activity">
    <reaction evidence="5 6">
        <text>holo-[ACP] + malonyl-CoA = malonyl-[ACP] + CoA</text>
        <dbReference type="Rhea" id="RHEA:41792"/>
        <dbReference type="Rhea" id="RHEA-COMP:9623"/>
        <dbReference type="Rhea" id="RHEA-COMP:9685"/>
        <dbReference type="ChEBI" id="CHEBI:57287"/>
        <dbReference type="ChEBI" id="CHEBI:57384"/>
        <dbReference type="ChEBI" id="CHEBI:64479"/>
        <dbReference type="ChEBI" id="CHEBI:78449"/>
        <dbReference type="EC" id="2.3.1.39"/>
    </reaction>
</comment>
<protein>
    <recommendedName>
        <fullName evidence="2 6">Malonyl CoA-acyl carrier protein transacylase</fullName>
        <ecNumber evidence="1 6">2.3.1.39</ecNumber>
    </recommendedName>
</protein>
<dbReference type="InterPro" id="IPR016036">
    <property type="entry name" value="Malonyl_transacylase_ACP-bd"/>
</dbReference>
<reference evidence="9" key="1">
    <citation type="journal article" date="2019" name="Int. J. Syst. Evol. Microbiol.">
        <title>The Global Catalogue of Microorganisms (GCM) 10K type strain sequencing project: providing services to taxonomists for standard genome sequencing and annotation.</title>
        <authorList>
            <consortium name="The Broad Institute Genomics Platform"/>
            <consortium name="The Broad Institute Genome Sequencing Center for Infectious Disease"/>
            <person name="Wu L."/>
            <person name="Ma J."/>
        </authorList>
    </citation>
    <scope>NUCLEOTIDE SEQUENCE [LARGE SCALE GENOMIC DNA]</scope>
    <source>
        <strain evidence="9">KCTC 42398</strain>
    </source>
</reference>
<evidence type="ECO:0000256" key="3">
    <source>
        <dbReference type="ARBA" id="ARBA00022679"/>
    </source>
</evidence>
<dbReference type="Proteomes" id="UP001597476">
    <property type="component" value="Unassembled WGS sequence"/>
</dbReference>
<dbReference type="GO" id="GO:0004314">
    <property type="term" value="F:[acyl-carrier-protein] S-malonyltransferase activity"/>
    <property type="evidence" value="ECO:0007669"/>
    <property type="project" value="UniProtKB-EC"/>
</dbReference>
<evidence type="ECO:0000256" key="6">
    <source>
        <dbReference type="PIRNR" id="PIRNR000446"/>
    </source>
</evidence>
<dbReference type="InterPro" id="IPR001227">
    <property type="entry name" value="Ac_transferase_dom_sf"/>
</dbReference>
<organism evidence="8 9">
    <name type="scientific">Hyunsoonleella rubra</name>
    <dbReference type="NCBI Taxonomy" id="1737062"/>
    <lineage>
        <taxon>Bacteria</taxon>
        <taxon>Pseudomonadati</taxon>
        <taxon>Bacteroidota</taxon>
        <taxon>Flavobacteriia</taxon>
        <taxon>Flavobacteriales</taxon>
        <taxon>Flavobacteriaceae</taxon>
    </lineage>
</organism>
<dbReference type="InterPro" id="IPR024925">
    <property type="entry name" value="Malonyl_CoA-ACP_transAc"/>
</dbReference>
<dbReference type="EMBL" id="JBHULY010000005">
    <property type="protein sequence ID" value="MFD2725199.1"/>
    <property type="molecule type" value="Genomic_DNA"/>
</dbReference>
<evidence type="ECO:0000313" key="8">
    <source>
        <dbReference type="EMBL" id="MFD2725199.1"/>
    </source>
</evidence>
<dbReference type="Gene3D" id="3.30.70.250">
    <property type="entry name" value="Malonyl-CoA ACP transacylase, ACP-binding"/>
    <property type="match status" value="1"/>
</dbReference>
<evidence type="ECO:0000259" key="7">
    <source>
        <dbReference type="SMART" id="SM00827"/>
    </source>
</evidence>
<proteinExistence type="inferred from homology"/>
<evidence type="ECO:0000256" key="2">
    <source>
        <dbReference type="ARBA" id="ARBA00018953"/>
    </source>
</evidence>